<name>A0RTX0_CENSY</name>
<evidence type="ECO:0000256" key="8">
    <source>
        <dbReference type="ARBA" id="ARBA00023118"/>
    </source>
</evidence>
<keyword evidence="6 10" id="KW-0347">Helicase</keyword>
<dbReference type="InterPro" id="IPR006483">
    <property type="entry name" value="CRISPR-assoc_Cas3_HD"/>
</dbReference>
<dbReference type="Gene3D" id="1.10.3210.30">
    <property type="match status" value="1"/>
</dbReference>
<keyword evidence="4" id="KW-0547">Nucleotide-binding</keyword>
<dbReference type="SUPFAM" id="SSF109604">
    <property type="entry name" value="HD-domain/PDEase-like"/>
    <property type="match status" value="1"/>
</dbReference>
<keyword evidence="7" id="KW-0067">ATP-binding</keyword>
<evidence type="ECO:0000313" key="11">
    <source>
        <dbReference type="Proteomes" id="UP000000758"/>
    </source>
</evidence>
<keyword evidence="10" id="KW-0808">Transferase</keyword>
<dbReference type="GO" id="GO:0051607">
    <property type="term" value="P:defense response to virus"/>
    <property type="evidence" value="ECO:0007669"/>
    <property type="project" value="UniProtKB-KW"/>
</dbReference>
<dbReference type="Gene3D" id="3.40.50.300">
    <property type="entry name" value="P-loop containing nucleotide triphosphate hydrolases"/>
    <property type="match status" value="2"/>
</dbReference>
<dbReference type="EC" id="2.7.7.-" evidence="10"/>
<evidence type="ECO:0000256" key="6">
    <source>
        <dbReference type="ARBA" id="ARBA00022806"/>
    </source>
</evidence>
<keyword evidence="5" id="KW-0378">Hydrolase</keyword>
<evidence type="ECO:0000259" key="9">
    <source>
        <dbReference type="PROSITE" id="PS51643"/>
    </source>
</evidence>
<keyword evidence="8" id="KW-0051">Antiviral defense</keyword>
<dbReference type="SUPFAM" id="SSF52540">
    <property type="entry name" value="P-loop containing nucleoside triphosphate hydrolases"/>
    <property type="match status" value="1"/>
</dbReference>
<dbReference type="AlphaFoldDB" id="A0RTX0"/>
<dbReference type="PROSITE" id="PS51643">
    <property type="entry name" value="HD_CAS3"/>
    <property type="match status" value="1"/>
</dbReference>
<evidence type="ECO:0000256" key="2">
    <source>
        <dbReference type="ARBA" id="ARBA00009046"/>
    </source>
</evidence>
<dbReference type="GO" id="GO:0046872">
    <property type="term" value="F:metal ion binding"/>
    <property type="evidence" value="ECO:0007669"/>
    <property type="project" value="UniProtKB-KW"/>
</dbReference>
<evidence type="ECO:0000256" key="3">
    <source>
        <dbReference type="ARBA" id="ARBA00022723"/>
    </source>
</evidence>
<feature type="domain" description="HD Cas3-type" evidence="9">
    <location>
        <begin position="531"/>
        <end position="739"/>
    </location>
</feature>
<dbReference type="InterPro" id="IPR054712">
    <property type="entry name" value="Cas3-like_dom"/>
</dbReference>
<proteinExistence type="inferred from homology"/>
<keyword evidence="11" id="KW-1185">Reference proteome</keyword>
<dbReference type="GO" id="GO:0016779">
    <property type="term" value="F:nucleotidyltransferase activity"/>
    <property type="evidence" value="ECO:0007669"/>
    <property type="project" value="UniProtKB-KW"/>
</dbReference>
<accession>A0RTX0</accession>
<dbReference type="NCBIfam" id="TIGR01596">
    <property type="entry name" value="cas3_HD"/>
    <property type="match status" value="1"/>
</dbReference>
<evidence type="ECO:0000256" key="7">
    <source>
        <dbReference type="ARBA" id="ARBA00022840"/>
    </source>
</evidence>
<dbReference type="Pfam" id="PF22590">
    <property type="entry name" value="Cas3-like_C_2"/>
    <property type="match status" value="1"/>
</dbReference>
<dbReference type="GO" id="GO:0004386">
    <property type="term" value="F:helicase activity"/>
    <property type="evidence" value="ECO:0007669"/>
    <property type="project" value="UniProtKB-KW"/>
</dbReference>
<sequence length="752" mass="83053">MPDFAEFFTTATGHLGGPPPYQERIAGTTFEDIPDTLILPTGSGRTETILSLWLWRIYSKEPGIPRRLVYCLPSGALTEHTAIKVKKWLWNLKLNRKVDIRFLAGGSEGYMSNINLGRECIIVGTQEVLLSGALNHMYGQRPGIWPIASALLNNDSMWVMDEARTMGAGLGTSLQLDAFRRACGTFGPSRSVWISAVKGPLGTKDNPEKNRRVLSIEDPAGDGARIRRIDLPTRDGRYTDTDAKKLLDLRGGGSMAVILNSVDRAQRLYSAVKGVQGQMRCVLVHPRFRADDRARLSREIHGINEDTNVVVISTQALESGTDLSVQTLVTELAPWPAMVNRIGRCRGADSSAYWIDIDGPYRPHNPVYDEMGGSRKVLEEIEGRAVPASTLPVSPGTDDIHGAISLQEVKKLYDTTQDIGGDPVDVSRFVGDDNPEALVFWSREGRRSRWNELCGMELGELRRFVSGHRGMCTCWDSKTMKWAEMGDDDAYPGMIARIEPSAGGYSQEMGLYTGYRGPVGEVFPQARQDRRSGRDVTLREHTQDVVDEADWILSGLGVGAEYSNAVRTAAQWHDVGKMHRIFQEFLGPNVEGTSDEIWAKSGRKEYDKDAKDRRDYERHGFRHEVASAMAFTAVHDGEEHDLAAYLVMSHHGIVRVVLRGPADVPGDMIAGVVHGEALSDRGYSVHEGVTVPAGIILDTSISGKGERRPWSARTSSLLDGHGPFRLSYLESILRKADWAASAKEDLAPDGKR</sequence>
<organism evidence="10 11">
    <name type="scientific">Cenarchaeum symbiosum (strain A)</name>
    <dbReference type="NCBI Taxonomy" id="414004"/>
    <lineage>
        <taxon>Archaea</taxon>
        <taxon>Nitrososphaerota</taxon>
        <taxon>Candidatus Cenarchaeales</taxon>
        <taxon>Candidatus Cenarchaeaceae</taxon>
        <taxon>Candidatus Cenarchaeum</taxon>
    </lineage>
</organism>
<gene>
    <name evidence="10" type="ordered locus">CENSYa_0142</name>
</gene>
<evidence type="ECO:0000256" key="4">
    <source>
        <dbReference type="ARBA" id="ARBA00022741"/>
    </source>
</evidence>
<evidence type="ECO:0000256" key="1">
    <source>
        <dbReference type="ARBA" id="ARBA00006847"/>
    </source>
</evidence>
<reference evidence="10 11" key="1">
    <citation type="journal article" date="2006" name="Proc. Natl. Acad. Sci. U.S.A.">
        <title>Genomic analysis of the uncultivated marine crenarchaeote Cenarchaeum symbiosum.</title>
        <authorList>
            <person name="Hallam S.J."/>
            <person name="Konstantinidis K.T."/>
            <person name="Putnam N."/>
            <person name="Schleper C."/>
            <person name="Watanabe Y."/>
            <person name="Sugahara J."/>
            <person name="Preston C."/>
            <person name="de la Torre J."/>
            <person name="Richardson P.M."/>
            <person name="DeLong E.F."/>
        </authorList>
    </citation>
    <scope>NUCLEOTIDE SEQUENCE [LARGE SCALE GENOMIC DNA]</scope>
    <source>
        <strain evidence="11">A</strain>
    </source>
</reference>
<dbReference type="EMBL" id="DP000238">
    <property type="protein sequence ID" value="ABK76787.1"/>
    <property type="molecule type" value="Genomic_DNA"/>
</dbReference>
<dbReference type="InterPro" id="IPR038257">
    <property type="entry name" value="CRISPR-assoc_Cas3_HD_sf"/>
</dbReference>
<keyword evidence="10" id="KW-0548">Nucleotidyltransferase</keyword>
<dbReference type="HOGENOM" id="CLU_010520_1_0_2"/>
<comment type="similarity">
    <text evidence="1">In the N-terminal section; belongs to the CRISPR-associated nuclease Cas3-HD family.</text>
</comment>
<keyword evidence="3" id="KW-0479">Metal-binding</keyword>
<comment type="similarity">
    <text evidence="2">In the central section; belongs to the CRISPR-associated helicase Cas3 family.</text>
</comment>
<dbReference type="KEGG" id="csy:CENSYa_0142"/>
<dbReference type="GO" id="GO:0005524">
    <property type="term" value="F:ATP binding"/>
    <property type="evidence" value="ECO:0007669"/>
    <property type="project" value="UniProtKB-KW"/>
</dbReference>
<evidence type="ECO:0000313" key="10">
    <source>
        <dbReference type="EMBL" id="ABK76787.1"/>
    </source>
</evidence>
<evidence type="ECO:0000256" key="5">
    <source>
        <dbReference type="ARBA" id="ARBA00022801"/>
    </source>
</evidence>
<dbReference type="InterPro" id="IPR027417">
    <property type="entry name" value="P-loop_NTPase"/>
</dbReference>
<dbReference type="EnsemblBacteria" id="ABK76787">
    <property type="protein sequence ID" value="ABK76787"/>
    <property type="gene ID" value="CENSYa_0142"/>
</dbReference>
<dbReference type="Proteomes" id="UP000000758">
    <property type="component" value="Chromosome"/>
</dbReference>
<protein>
    <submittedName>
        <fullName evidence="10">Helicase</fullName>
        <ecNumber evidence="10">2.7.7.-</ecNumber>
    </submittedName>
</protein>
<dbReference type="GO" id="GO:0016787">
    <property type="term" value="F:hydrolase activity"/>
    <property type="evidence" value="ECO:0007669"/>
    <property type="project" value="UniProtKB-KW"/>
</dbReference>